<reference evidence="3" key="1">
    <citation type="submission" date="2017-06" db="EMBL/GenBank/DDBJ databases">
        <authorList>
            <person name="Varghese N."/>
            <person name="Submissions S."/>
        </authorList>
    </citation>
    <scope>NUCLEOTIDE SEQUENCE [LARGE SCALE GENOMIC DNA]</scope>
    <source>
        <strain evidence="3">DSM 28041</strain>
    </source>
</reference>
<dbReference type="RefSeq" id="WP_089333927.1">
    <property type="nucleotide sequence ID" value="NZ_FZNS01000011.1"/>
</dbReference>
<feature type="compositionally biased region" description="Basic residues" evidence="1">
    <location>
        <begin position="131"/>
        <end position="140"/>
    </location>
</feature>
<dbReference type="AlphaFoldDB" id="A0A239ABL4"/>
<keyword evidence="3" id="KW-1185">Reference proteome</keyword>
<accession>A0A239ABL4</accession>
<protein>
    <submittedName>
        <fullName evidence="2">Uncharacterized protein</fullName>
    </submittedName>
</protein>
<dbReference type="EMBL" id="FZNS01000011">
    <property type="protein sequence ID" value="SNR92448.1"/>
    <property type="molecule type" value="Genomic_DNA"/>
</dbReference>
<evidence type="ECO:0000256" key="1">
    <source>
        <dbReference type="SAM" id="MobiDB-lite"/>
    </source>
</evidence>
<organism evidence="2 3">
    <name type="scientific">Hymenobacter mucosus</name>
    <dbReference type="NCBI Taxonomy" id="1411120"/>
    <lineage>
        <taxon>Bacteria</taxon>
        <taxon>Pseudomonadati</taxon>
        <taxon>Bacteroidota</taxon>
        <taxon>Cytophagia</taxon>
        <taxon>Cytophagales</taxon>
        <taxon>Hymenobacteraceae</taxon>
        <taxon>Hymenobacter</taxon>
    </lineage>
</organism>
<gene>
    <name evidence="2" type="ORF">SAMN06269173_11199</name>
</gene>
<feature type="region of interest" description="Disordered" evidence="1">
    <location>
        <begin position="113"/>
        <end position="140"/>
    </location>
</feature>
<name>A0A239ABL4_9BACT</name>
<evidence type="ECO:0000313" key="2">
    <source>
        <dbReference type="EMBL" id="SNR92448.1"/>
    </source>
</evidence>
<proteinExistence type="predicted"/>
<evidence type="ECO:0000313" key="3">
    <source>
        <dbReference type="Proteomes" id="UP000198310"/>
    </source>
</evidence>
<dbReference type="Proteomes" id="UP000198310">
    <property type="component" value="Unassembled WGS sequence"/>
</dbReference>
<sequence>MSTKPSGYGLMQIGGQERPFHVGTHQSDIFCRLHNMSIKAYSEMFSPQNLQAQNLTAGDIADFVYSSLVAGAEWDGLRVELTPLHVRAWVDDAQTEETTKPIAEMLKQVVARAERDAERAGNAQAPPAAKRGSKAAKKKD</sequence>